<dbReference type="VEuPathDB" id="FungiDB:CIHG_07315"/>
<proteinExistence type="predicted"/>
<name>A0A0J8UPQ7_COCIT</name>
<dbReference type="Proteomes" id="UP000054563">
    <property type="component" value="Unassembled WGS sequence"/>
</dbReference>
<gene>
    <name evidence="1" type="ORF">CIHG_07315</name>
</gene>
<protein>
    <submittedName>
        <fullName evidence="1">Uncharacterized protein</fullName>
    </submittedName>
</protein>
<dbReference type="AlphaFoldDB" id="A0A0J8UPQ7"/>
<sequence>MEIQFGIFFGWRDWQIGTPPRSSVALLPAWRSISQERECSSLGVEHPYKSNFIFSAAMEAGRKAFETSLFGVQETFSPFRRTEPGPSQAALALRALDKFGTE</sequence>
<evidence type="ECO:0000313" key="2">
    <source>
        <dbReference type="Proteomes" id="UP000054563"/>
    </source>
</evidence>
<accession>A0A0J8UPQ7</accession>
<evidence type="ECO:0000313" key="1">
    <source>
        <dbReference type="EMBL" id="KMU89508.1"/>
    </source>
</evidence>
<organism evidence="1 2">
    <name type="scientific">Coccidioides immitis H538.4</name>
    <dbReference type="NCBI Taxonomy" id="396776"/>
    <lineage>
        <taxon>Eukaryota</taxon>
        <taxon>Fungi</taxon>
        <taxon>Dikarya</taxon>
        <taxon>Ascomycota</taxon>
        <taxon>Pezizomycotina</taxon>
        <taxon>Eurotiomycetes</taxon>
        <taxon>Eurotiomycetidae</taxon>
        <taxon>Onygenales</taxon>
        <taxon>Onygenaceae</taxon>
        <taxon>Coccidioides</taxon>
    </lineage>
</organism>
<dbReference type="EMBL" id="DS017013">
    <property type="protein sequence ID" value="KMU89508.1"/>
    <property type="molecule type" value="Genomic_DNA"/>
</dbReference>
<reference evidence="2" key="1">
    <citation type="journal article" date="2010" name="Genome Res.">
        <title>Population genomic sequencing of Coccidioides fungi reveals recent hybridization and transposon control.</title>
        <authorList>
            <person name="Neafsey D.E."/>
            <person name="Barker B.M."/>
            <person name="Sharpton T.J."/>
            <person name="Stajich J.E."/>
            <person name="Park D.J."/>
            <person name="Whiston E."/>
            <person name="Hung C.-Y."/>
            <person name="McMahan C."/>
            <person name="White J."/>
            <person name="Sykes S."/>
            <person name="Heiman D."/>
            <person name="Young S."/>
            <person name="Zeng Q."/>
            <person name="Abouelleil A."/>
            <person name="Aftuck L."/>
            <person name="Bessette D."/>
            <person name="Brown A."/>
            <person name="FitzGerald M."/>
            <person name="Lui A."/>
            <person name="Macdonald J.P."/>
            <person name="Priest M."/>
            <person name="Orbach M.J."/>
            <person name="Galgiani J.N."/>
            <person name="Kirkland T.N."/>
            <person name="Cole G.T."/>
            <person name="Birren B.W."/>
            <person name="Henn M.R."/>
            <person name="Taylor J.W."/>
            <person name="Rounsley S.D."/>
        </authorList>
    </citation>
    <scope>NUCLEOTIDE SEQUENCE [LARGE SCALE GENOMIC DNA]</scope>
    <source>
        <strain evidence="2">H538.4</strain>
    </source>
</reference>